<gene>
    <name evidence="3" type="ORF">VTK73DRAFT_5437</name>
</gene>
<protein>
    <submittedName>
        <fullName evidence="3">Uncharacterized protein</fullName>
    </submittedName>
</protein>
<keyword evidence="2" id="KW-0472">Membrane</keyword>
<keyword evidence="2" id="KW-0812">Transmembrane</keyword>
<accession>A0ABR3V1V8</accession>
<evidence type="ECO:0000256" key="2">
    <source>
        <dbReference type="SAM" id="Phobius"/>
    </source>
</evidence>
<feature type="region of interest" description="Disordered" evidence="1">
    <location>
        <begin position="53"/>
        <end position="72"/>
    </location>
</feature>
<keyword evidence="4" id="KW-1185">Reference proteome</keyword>
<proteinExistence type="predicted"/>
<keyword evidence="2" id="KW-1133">Transmembrane helix</keyword>
<evidence type="ECO:0000313" key="4">
    <source>
        <dbReference type="Proteomes" id="UP001586593"/>
    </source>
</evidence>
<evidence type="ECO:0000313" key="3">
    <source>
        <dbReference type="EMBL" id="KAL1835739.1"/>
    </source>
</evidence>
<dbReference type="EMBL" id="JAZHXJ010003019">
    <property type="protein sequence ID" value="KAL1835739.1"/>
    <property type="molecule type" value="Genomic_DNA"/>
</dbReference>
<sequence>MVVARARNAREALAARAWAWGHGVHGRDGGTGGQGSRDGGRLPRARVALGGRESEQARGESLHQGRGVERSTRPRDLRHVGTVTVHVVVEVVVVVVVVVVIVGVVRLAAATIPVDVVVVVVAVVVEQLAAAPVGVGVHVAGPHGSSAGVVAEHHGLLGDGGDAVVDGHREALGVGGRGRGRGRDRDRAPLLLDHVGQLERLLVAVGSGGAVLWVHDEHVVQQKLLQHIRLALQVRHHLVDDGLAPLHPGGGRGGGGGGVAGRETVDALQDGHAQGPDVGGGRVALPVGDVRVLQEDLGREVPAGGGRLPGVHALAQEAKVGQLDANAATRVRPLDDQDVSRPDVAIHEGRLLGVEILQGREALAEDLDPLRGGELAGIQGPAGDVLEAQPGCGREVGSEELHNVLLAGCQSSKAKAMDRGTGQGMVQ</sequence>
<comment type="caution">
    <text evidence="3">The sequence shown here is derived from an EMBL/GenBank/DDBJ whole genome shotgun (WGS) entry which is preliminary data.</text>
</comment>
<dbReference type="Proteomes" id="UP001586593">
    <property type="component" value="Unassembled WGS sequence"/>
</dbReference>
<reference evidence="3 4" key="1">
    <citation type="journal article" date="2024" name="Commun. Biol.">
        <title>Comparative genomic analysis of thermophilic fungi reveals convergent evolutionary adaptations and gene losses.</title>
        <authorList>
            <person name="Steindorff A.S."/>
            <person name="Aguilar-Pontes M.V."/>
            <person name="Robinson A.J."/>
            <person name="Andreopoulos B."/>
            <person name="LaButti K."/>
            <person name="Kuo A."/>
            <person name="Mondo S."/>
            <person name="Riley R."/>
            <person name="Otillar R."/>
            <person name="Haridas S."/>
            <person name="Lipzen A."/>
            <person name="Grimwood J."/>
            <person name="Schmutz J."/>
            <person name="Clum A."/>
            <person name="Reid I.D."/>
            <person name="Moisan M.C."/>
            <person name="Butler G."/>
            <person name="Nguyen T.T.M."/>
            <person name="Dewar K."/>
            <person name="Conant G."/>
            <person name="Drula E."/>
            <person name="Henrissat B."/>
            <person name="Hansel C."/>
            <person name="Singer S."/>
            <person name="Hutchinson M.I."/>
            <person name="de Vries R.P."/>
            <person name="Natvig D.O."/>
            <person name="Powell A.J."/>
            <person name="Tsang A."/>
            <person name="Grigoriev I.V."/>
        </authorList>
    </citation>
    <scope>NUCLEOTIDE SEQUENCE [LARGE SCALE GENOMIC DNA]</scope>
    <source>
        <strain evidence="3 4">ATCC 24622</strain>
    </source>
</reference>
<evidence type="ECO:0000256" key="1">
    <source>
        <dbReference type="SAM" id="MobiDB-lite"/>
    </source>
</evidence>
<name>A0ABR3V1V8_9PEZI</name>
<feature type="transmembrane region" description="Helical" evidence="2">
    <location>
        <begin position="80"/>
        <end position="105"/>
    </location>
</feature>
<organism evidence="3 4">
    <name type="scientific">Phialemonium thermophilum</name>
    <dbReference type="NCBI Taxonomy" id="223376"/>
    <lineage>
        <taxon>Eukaryota</taxon>
        <taxon>Fungi</taxon>
        <taxon>Dikarya</taxon>
        <taxon>Ascomycota</taxon>
        <taxon>Pezizomycotina</taxon>
        <taxon>Sordariomycetes</taxon>
        <taxon>Sordariomycetidae</taxon>
        <taxon>Cephalothecales</taxon>
        <taxon>Cephalothecaceae</taxon>
        <taxon>Phialemonium</taxon>
    </lineage>
</organism>